<dbReference type="AlphaFoldDB" id="A0AAV3JCB3"/>
<organism evidence="1 2">
    <name type="scientific">Leptospira borgpetersenii serovar Javanica str. UI 09931</name>
    <dbReference type="NCBI Taxonomy" id="1049767"/>
    <lineage>
        <taxon>Bacteria</taxon>
        <taxon>Pseudomonadati</taxon>
        <taxon>Spirochaetota</taxon>
        <taxon>Spirochaetia</taxon>
        <taxon>Leptospirales</taxon>
        <taxon>Leptospiraceae</taxon>
        <taxon>Leptospira</taxon>
    </lineage>
</organism>
<sequence length="126" mass="14767">MSDLAIKKLKAARAEVVRAQVERFRVFYASYFHLEETIPMVEYFFEKIYNLEGREVWLHLAMDTYQKVKGMMKETSRENIEYLIELNKSYGRAGYYLCQTSSGFGLGRQTFEQGRIRSSLRPDGAL</sequence>
<dbReference type="Proteomes" id="UP000014570">
    <property type="component" value="Unassembled WGS sequence"/>
</dbReference>
<proteinExistence type="predicted"/>
<evidence type="ECO:0000313" key="1">
    <source>
        <dbReference type="EMBL" id="EPG57718.1"/>
    </source>
</evidence>
<comment type="caution">
    <text evidence="1">The sequence shown here is derived from an EMBL/GenBank/DDBJ whole genome shotgun (WGS) entry which is preliminary data.</text>
</comment>
<gene>
    <name evidence="1" type="ORF">LEP1GSC103_2256</name>
</gene>
<evidence type="ECO:0000313" key="2">
    <source>
        <dbReference type="Proteomes" id="UP000014570"/>
    </source>
</evidence>
<name>A0AAV3JCB3_LEPBO</name>
<dbReference type="EMBL" id="AHNP02000007">
    <property type="protein sequence ID" value="EPG57718.1"/>
    <property type="molecule type" value="Genomic_DNA"/>
</dbReference>
<protein>
    <submittedName>
        <fullName evidence="1">Uncharacterized protein</fullName>
    </submittedName>
</protein>
<reference evidence="1 2" key="1">
    <citation type="submission" date="2013-04" db="EMBL/GenBank/DDBJ databases">
        <authorList>
            <person name="Harkins D.M."/>
            <person name="Durkin A.S."/>
            <person name="Brinkac L.M."/>
            <person name="Haft D.H."/>
            <person name="Selengut J.D."/>
            <person name="Sanka R."/>
            <person name="DePew J."/>
            <person name="Purushe J."/>
            <person name="Chanthongthip A."/>
            <person name="Lattana O."/>
            <person name="Phetsouvanh R."/>
            <person name="Newton P.N."/>
            <person name="Vinetz J.M."/>
            <person name="Sutton G.G."/>
            <person name="Nierman W.C."/>
            <person name="Fouts D.E."/>
        </authorList>
    </citation>
    <scope>NUCLEOTIDE SEQUENCE [LARGE SCALE GENOMIC DNA]</scope>
    <source>
        <strain evidence="1 2">UI 09931</strain>
    </source>
</reference>
<accession>A0AAV3JCB3</accession>